<protein>
    <recommendedName>
        <fullName evidence="3">C2H2-type domain-containing protein</fullName>
    </recommendedName>
</protein>
<gene>
    <name evidence="1" type="ORF">GSPATT00023502001</name>
</gene>
<dbReference type="AlphaFoldDB" id="A0E4V9"/>
<organism evidence="1 2">
    <name type="scientific">Paramecium tetraurelia</name>
    <dbReference type="NCBI Taxonomy" id="5888"/>
    <lineage>
        <taxon>Eukaryota</taxon>
        <taxon>Sar</taxon>
        <taxon>Alveolata</taxon>
        <taxon>Ciliophora</taxon>
        <taxon>Intramacronucleata</taxon>
        <taxon>Oligohymenophorea</taxon>
        <taxon>Peniculida</taxon>
        <taxon>Parameciidae</taxon>
        <taxon>Paramecium</taxon>
    </lineage>
</organism>
<dbReference type="OrthoDB" id="290184at2759"/>
<name>A0E4V9_PARTE</name>
<evidence type="ECO:0000313" key="2">
    <source>
        <dbReference type="Proteomes" id="UP000000600"/>
    </source>
</evidence>
<dbReference type="HOGENOM" id="CLU_770433_0_0_1"/>
<reference evidence="1 2" key="1">
    <citation type="journal article" date="2006" name="Nature">
        <title>Global trends of whole-genome duplications revealed by the ciliate Paramecium tetraurelia.</title>
        <authorList>
            <consortium name="Genoscope"/>
            <person name="Aury J.-M."/>
            <person name="Jaillon O."/>
            <person name="Duret L."/>
            <person name="Noel B."/>
            <person name="Jubin C."/>
            <person name="Porcel B.M."/>
            <person name="Segurens B."/>
            <person name="Daubin V."/>
            <person name="Anthouard V."/>
            <person name="Aiach N."/>
            <person name="Arnaiz O."/>
            <person name="Billaut A."/>
            <person name="Beisson J."/>
            <person name="Blanc I."/>
            <person name="Bouhouche K."/>
            <person name="Camara F."/>
            <person name="Duharcourt S."/>
            <person name="Guigo R."/>
            <person name="Gogendeau D."/>
            <person name="Katinka M."/>
            <person name="Keller A.-M."/>
            <person name="Kissmehl R."/>
            <person name="Klotz C."/>
            <person name="Koll F."/>
            <person name="Le Moue A."/>
            <person name="Lepere C."/>
            <person name="Malinsky S."/>
            <person name="Nowacki M."/>
            <person name="Nowak J.K."/>
            <person name="Plattner H."/>
            <person name="Poulain J."/>
            <person name="Ruiz F."/>
            <person name="Serrano V."/>
            <person name="Zagulski M."/>
            <person name="Dessen P."/>
            <person name="Betermier M."/>
            <person name="Weissenbach J."/>
            <person name="Scarpelli C."/>
            <person name="Schachter V."/>
            <person name="Sperling L."/>
            <person name="Meyer E."/>
            <person name="Cohen J."/>
            <person name="Wincker P."/>
        </authorList>
    </citation>
    <scope>NUCLEOTIDE SEQUENCE [LARGE SCALE GENOMIC DNA]</scope>
    <source>
        <strain evidence="1 2">Stock d4-2</strain>
    </source>
</reference>
<accession>A0E4V9</accession>
<dbReference type="GeneID" id="5043508"/>
<sequence>MDNNEHKENQEKQYICIDPKCDQSSRLFKAKNDIHPHKAHDYQVYSEFQKLIRAQFPQQIREQINQQFNKDELVKAIQSRSVQMHESVKIFEENLIKTIEAYDVLGADKASINQALSQLNESNPPQQLNVQGLLHVLKINKLGPQKVLEKWKRENEIILKELNTQAESALKTLSNATLQSYMHIQHLQSPLILQKMHFAWSHNFKASSVTIREEAAYEKGNAMGLICIQQQLEKDQIQSLTIDLKERGGNLYIGVMDINERKQKGRRAFSFHDWNESGHGLYLIYHGGCNESIINLDVFSSNDPSINTKKVGFNFDQNDKLILTWNGPEHSVTILKVGSSHQFAFKVNPDGQYHFAVGLFKCEVRLLE</sequence>
<dbReference type="InParanoid" id="A0E4V9"/>
<dbReference type="Proteomes" id="UP000000600">
    <property type="component" value="Unassembled WGS sequence"/>
</dbReference>
<evidence type="ECO:0008006" key="3">
    <source>
        <dbReference type="Google" id="ProtNLM"/>
    </source>
</evidence>
<evidence type="ECO:0000313" key="1">
    <source>
        <dbReference type="EMBL" id="CAK90326.1"/>
    </source>
</evidence>
<keyword evidence="2" id="KW-1185">Reference proteome</keyword>
<dbReference type="EMBL" id="CT868659">
    <property type="protein sequence ID" value="CAK90326.1"/>
    <property type="molecule type" value="Genomic_DNA"/>
</dbReference>
<dbReference type="OMA" id="SSHQFAF"/>
<proteinExistence type="predicted"/>
<dbReference type="KEGG" id="ptm:GSPATT00023502001"/>
<dbReference type="RefSeq" id="XP_001457723.1">
    <property type="nucleotide sequence ID" value="XM_001457686.1"/>
</dbReference>